<organism evidence="1 2">
    <name type="scientific">Heliomicrobium undosum</name>
    <dbReference type="NCBI Taxonomy" id="121734"/>
    <lineage>
        <taxon>Bacteria</taxon>
        <taxon>Bacillati</taxon>
        <taxon>Bacillota</taxon>
        <taxon>Clostridia</taxon>
        <taxon>Eubacteriales</taxon>
        <taxon>Heliobacteriaceae</taxon>
        <taxon>Heliomicrobium</taxon>
    </lineage>
</organism>
<proteinExistence type="predicted"/>
<protein>
    <submittedName>
        <fullName evidence="1">Uncharacterized protein</fullName>
    </submittedName>
</protein>
<gene>
    <name evidence="1" type="ORF">GTO91_01660</name>
</gene>
<dbReference type="EMBL" id="WXEY01000001">
    <property type="protein sequence ID" value="MZP28429.1"/>
    <property type="molecule type" value="Genomic_DNA"/>
</dbReference>
<dbReference type="RefSeq" id="WP_161253834.1">
    <property type="nucleotide sequence ID" value="NZ_WXEY01000001.1"/>
</dbReference>
<dbReference type="Proteomes" id="UP000463470">
    <property type="component" value="Unassembled WGS sequence"/>
</dbReference>
<comment type="caution">
    <text evidence="1">The sequence shown here is derived from an EMBL/GenBank/DDBJ whole genome shotgun (WGS) entry which is preliminary data.</text>
</comment>
<sequence>MARRRYIVARSMTNTNAATSSTAATTHNAQFVEGLQQNLPDYGKPNMTGAERGLYGSIRPTWEIYPGE</sequence>
<dbReference type="AlphaFoldDB" id="A0A845L0J4"/>
<name>A0A845L0J4_9FIRM</name>
<evidence type="ECO:0000313" key="2">
    <source>
        <dbReference type="Proteomes" id="UP000463470"/>
    </source>
</evidence>
<reference evidence="1 2" key="1">
    <citation type="submission" date="2020-01" db="EMBL/GenBank/DDBJ databases">
        <title>Whole-genome sequence of Heliobacterium undosum DSM 13378.</title>
        <authorList>
            <person name="Kyndt J.A."/>
            <person name="Meyer T.E."/>
        </authorList>
    </citation>
    <scope>NUCLEOTIDE SEQUENCE [LARGE SCALE GENOMIC DNA]</scope>
    <source>
        <strain evidence="1 2">DSM 13378</strain>
    </source>
</reference>
<accession>A0A845L0J4</accession>
<keyword evidence="2" id="KW-1185">Reference proteome</keyword>
<evidence type="ECO:0000313" key="1">
    <source>
        <dbReference type="EMBL" id="MZP28429.1"/>
    </source>
</evidence>
<dbReference type="OrthoDB" id="2085786at2"/>